<name>A0ABD1YCR8_9MARC</name>
<evidence type="ECO:0000313" key="2">
    <source>
        <dbReference type="EMBL" id="KAL2624335.1"/>
    </source>
</evidence>
<dbReference type="AlphaFoldDB" id="A0ABD1YCR8"/>
<organism evidence="2 3">
    <name type="scientific">Riccia fluitans</name>
    <dbReference type="NCBI Taxonomy" id="41844"/>
    <lineage>
        <taxon>Eukaryota</taxon>
        <taxon>Viridiplantae</taxon>
        <taxon>Streptophyta</taxon>
        <taxon>Embryophyta</taxon>
        <taxon>Marchantiophyta</taxon>
        <taxon>Marchantiopsida</taxon>
        <taxon>Marchantiidae</taxon>
        <taxon>Marchantiales</taxon>
        <taxon>Ricciaceae</taxon>
        <taxon>Riccia</taxon>
    </lineage>
</organism>
<proteinExistence type="predicted"/>
<sequence length="172" mass="18674">MLAPIVQGSLTGISKEGEEGVEDTPMEVKLNDSRGQTRSDIENELVRPPLNDPSTDLANIMAIWACYIPPLIPIKIGDLSIPRTLVDIMSGVNVMSNVIRIRLGYHKMSSPMSKLAIADGNLMWPLGTLSSVPVVVADTRLIVSFQVMKVDDPNYTQLILGVHLAEGCLGNH</sequence>
<dbReference type="Proteomes" id="UP001605036">
    <property type="component" value="Unassembled WGS sequence"/>
</dbReference>
<feature type="compositionally biased region" description="Basic and acidic residues" evidence="1">
    <location>
        <begin position="29"/>
        <end position="45"/>
    </location>
</feature>
<reference evidence="2 3" key="1">
    <citation type="submission" date="2024-09" db="EMBL/GenBank/DDBJ databases">
        <title>Chromosome-scale assembly of Riccia fluitans.</title>
        <authorList>
            <person name="Paukszto L."/>
            <person name="Sawicki J."/>
            <person name="Karawczyk K."/>
            <person name="Piernik-Szablinska J."/>
            <person name="Szczecinska M."/>
            <person name="Mazdziarz M."/>
        </authorList>
    </citation>
    <scope>NUCLEOTIDE SEQUENCE [LARGE SCALE GENOMIC DNA]</scope>
    <source>
        <strain evidence="2">Rf_01</strain>
        <tissue evidence="2">Aerial parts of the thallus</tissue>
    </source>
</reference>
<dbReference type="InterPro" id="IPR021109">
    <property type="entry name" value="Peptidase_aspartic_dom_sf"/>
</dbReference>
<evidence type="ECO:0000313" key="3">
    <source>
        <dbReference type="Proteomes" id="UP001605036"/>
    </source>
</evidence>
<evidence type="ECO:0000256" key="1">
    <source>
        <dbReference type="SAM" id="MobiDB-lite"/>
    </source>
</evidence>
<dbReference type="Gene3D" id="2.40.70.10">
    <property type="entry name" value="Acid Proteases"/>
    <property type="match status" value="1"/>
</dbReference>
<dbReference type="EMBL" id="JBHFFA010000005">
    <property type="protein sequence ID" value="KAL2624335.1"/>
    <property type="molecule type" value="Genomic_DNA"/>
</dbReference>
<accession>A0ABD1YCR8</accession>
<gene>
    <name evidence="2" type="ORF">R1flu_008580</name>
</gene>
<protein>
    <submittedName>
        <fullName evidence="2">Uncharacterized protein</fullName>
    </submittedName>
</protein>
<keyword evidence="3" id="KW-1185">Reference proteome</keyword>
<feature type="region of interest" description="Disordered" evidence="1">
    <location>
        <begin position="29"/>
        <end position="48"/>
    </location>
</feature>
<comment type="caution">
    <text evidence="2">The sequence shown here is derived from an EMBL/GenBank/DDBJ whole genome shotgun (WGS) entry which is preliminary data.</text>
</comment>